<gene>
    <name evidence="4" type="ORF">QLQ84_10800</name>
</gene>
<feature type="domain" description="Autotransporter" evidence="3">
    <location>
        <begin position="361"/>
        <end position="646"/>
    </location>
</feature>
<evidence type="ECO:0000256" key="1">
    <source>
        <dbReference type="ARBA" id="ARBA00022801"/>
    </source>
</evidence>
<evidence type="ECO:0000256" key="2">
    <source>
        <dbReference type="SAM" id="MobiDB-lite"/>
    </source>
</evidence>
<dbReference type="RefSeq" id="WP_282721741.1">
    <property type="nucleotide sequence ID" value="NZ_JASCQO010000035.1"/>
</dbReference>
<dbReference type="EMBL" id="JASCQO010000035">
    <property type="protein sequence ID" value="MDI5934277.1"/>
    <property type="molecule type" value="Genomic_DNA"/>
</dbReference>
<proteinExistence type="predicted"/>
<dbReference type="SUPFAM" id="SSF52266">
    <property type="entry name" value="SGNH hydrolase"/>
    <property type="match status" value="1"/>
</dbReference>
<dbReference type="InterPro" id="IPR001087">
    <property type="entry name" value="GDSL"/>
</dbReference>
<dbReference type="PANTHER" id="PTHR45648">
    <property type="entry name" value="GDSL LIPASE/ACYLHYDROLASE FAMILY PROTEIN (AFU_ORTHOLOGUE AFUA_4G14700)"/>
    <property type="match status" value="1"/>
</dbReference>
<keyword evidence="1" id="KW-0378">Hydrolase</keyword>
<reference evidence="4 5" key="1">
    <citation type="submission" date="2023-04" db="EMBL/GenBank/DDBJ databases">
        <title>Halomonas strains isolated from rhizosphere soil.</title>
        <authorList>
            <person name="Xu L."/>
            <person name="Sun J.-Q."/>
        </authorList>
    </citation>
    <scope>NUCLEOTIDE SEQUENCE [LARGE SCALE GENOMIC DNA]</scope>
    <source>
        <strain evidence="4 5">LN1S58</strain>
    </source>
</reference>
<dbReference type="Gene3D" id="3.40.50.1110">
    <property type="entry name" value="SGNH hydrolase"/>
    <property type="match status" value="1"/>
</dbReference>
<dbReference type="InterPro" id="IPR036514">
    <property type="entry name" value="SGNH_hydro_sf"/>
</dbReference>
<feature type="region of interest" description="Disordered" evidence="2">
    <location>
        <begin position="379"/>
        <end position="403"/>
    </location>
</feature>
<keyword evidence="5" id="KW-1185">Reference proteome</keyword>
<dbReference type="PROSITE" id="PS51208">
    <property type="entry name" value="AUTOTRANSPORTER"/>
    <property type="match status" value="1"/>
</dbReference>
<dbReference type="Pfam" id="PF03797">
    <property type="entry name" value="Autotransporter"/>
    <property type="match status" value="1"/>
</dbReference>
<sequence length="646" mass="68788">MILPMHFRTAHADSRWRCGGRRLFILLVGLALFPGMASAYSQLIVFGDSLSDSGQFPDVESIALGEIGSLRFTNRSGPSFQAPSPYGEVSTQRLADALGLAPLLPSTSIVREQLGLPDGTNYATGDYTTSQILGSITQPGGSVVDADLVSRTRDGYLVEVGAADPQALYYLNGGGNDFLDGLVTGPAEAAASAGTLADGIDALVAAGARTIVVSNLPDVGATPAGLSSGQRDAFSTLVQVYNQALGERLTRYDGQVDIIRLNVGALFDEVVAAPADFGLATGVPLTDVCFSAPGCDVTPFGLASGNPDPGKLLFNDGVHPTTAGQQILADYVFTLLEAPRTLALVGELTVGTLNAQQQSIVNELRPGVQSEGVRVYVHGDHRDNQRDGFSENGSSEAGRREASQSGAGVGVVVSVGQGWLGAAVTQRHAELDAPAEFELDGQAFSLFTRQHLGRVGVQAIVSRGDFDLDLRRHVTLGQAERTLKGETDAEGWAAELRADYRLTSRDSTWYTAPFIAYRHIDAEIDGYREAGSVANALIVSDQDVEDRQLELGLMMDRSLEGRFGVFGELAWGEYLDDERETAEVRLASLPTNRWSGAATEREDDHYLRFDTGLRIQLGNAMLQAGAGVQGRDSLNPHFQLGASFTF</sequence>
<dbReference type="InterPro" id="IPR005546">
    <property type="entry name" value="Autotransporte_beta"/>
</dbReference>
<evidence type="ECO:0000313" key="5">
    <source>
        <dbReference type="Proteomes" id="UP001244242"/>
    </source>
</evidence>
<comment type="caution">
    <text evidence="4">The sequence shown here is derived from an EMBL/GenBank/DDBJ whole genome shotgun (WGS) entry which is preliminary data.</text>
</comment>
<dbReference type="InterPro" id="IPR051058">
    <property type="entry name" value="GDSL_Est/Lipase"/>
</dbReference>
<dbReference type="PANTHER" id="PTHR45648:SF22">
    <property type="entry name" value="GDSL LIPASE_ACYLHYDROLASE FAMILY PROTEIN (AFU_ORTHOLOGUE AFUA_4G14700)"/>
    <property type="match status" value="1"/>
</dbReference>
<dbReference type="SMART" id="SM00869">
    <property type="entry name" value="Autotransporter"/>
    <property type="match status" value="1"/>
</dbReference>
<dbReference type="Gene3D" id="2.40.128.130">
    <property type="entry name" value="Autotransporter beta-domain"/>
    <property type="match status" value="1"/>
</dbReference>
<dbReference type="Proteomes" id="UP001244242">
    <property type="component" value="Unassembled WGS sequence"/>
</dbReference>
<protein>
    <submittedName>
        <fullName evidence="4">Autotransporter domain-containing protein</fullName>
    </submittedName>
</protein>
<feature type="compositionally biased region" description="Basic and acidic residues" evidence="2">
    <location>
        <begin position="379"/>
        <end position="389"/>
    </location>
</feature>
<accession>A0ABT6VLX7</accession>
<name>A0ABT6VLX7_9GAMM</name>
<dbReference type="SUPFAM" id="SSF103515">
    <property type="entry name" value="Autotransporter"/>
    <property type="match status" value="1"/>
</dbReference>
<evidence type="ECO:0000259" key="3">
    <source>
        <dbReference type="PROSITE" id="PS51208"/>
    </source>
</evidence>
<dbReference type="Pfam" id="PF00657">
    <property type="entry name" value="Lipase_GDSL"/>
    <property type="match status" value="1"/>
</dbReference>
<dbReference type="CDD" id="cd01847">
    <property type="entry name" value="Triacylglycerol_lipase_like"/>
    <property type="match status" value="1"/>
</dbReference>
<evidence type="ECO:0000313" key="4">
    <source>
        <dbReference type="EMBL" id="MDI5934277.1"/>
    </source>
</evidence>
<dbReference type="InterPro" id="IPR036709">
    <property type="entry name" value="Autotransporte_beta_dom_sf"/>
</dbReference>
<organism evidence="4 5">
    <name type="scientific">Halomonas kalidii</name>
    <dbReference type="NCBI Taxonomy" id="3043293"/>
    <lineage>
        <taxon>Bacteria</taxon>
        <taxon>Pseudomonadati</taxon>
        <taxon>Pseudomonadota</taxon>
        <taxon>Gammaproteobacteria</taxon>
        <taxon>Oceanospirillales</taxon>
        <taxon>Halomonadaceae</taxon>
        <taxon>Halomonas</taxon>
    </lineage>
</organism>